<dbReference type="EMBL" id="AUWU02000004">
    <property type="protein sequence ID" value="KAH0574027.1"/>
    <property type="molecule type" value="Genomic_DNA"/>
</dbReference>
<evidence type="ECO:0000313" key="3">
    <source>
        <dbReference type="EMBL" id="KAH0574027.1"/>
    </source>
</evidence>
<name>V6LGU6_9EUKA</name>
<sequence length="145" mass="16999">MAEINFSATAREIDFKKIQIQSQITTLELIKLKFYHTDKFNTKIKTLSKSRVSEPLVYKEDSFAMNSSISLADNSSSEQMDMPWLLEENARLKLINLEETRREIQQKNMKIQEIQQKIIDSGIPLKRQILESLIEKQRLVQVLKK</sequence>
<keyword evidence="4" id="KW-1185">Reference proteome</keyword>
<gene>
    <name evidence="2" type="ORF">SS50377_17463</name>
    <name evidence="3" type="ORF">SS50377_23963</name>
</gene>
<accession>V6LGU6</accession>
<dbReference type="Proteomes" id="UP000018208">
    <property type="component" value="Unassembled WGS sequence"/>
</dbReference>
<proteinExistence type="predicted"/>
<dbReference type="AlphaFoldDB" id="V6LGU6"/>
<reference evidence="3" key="2">
    <citation type="submission" date="2020-12" db="EMBL/GenBank/DDBJ databases">
        <title>New Spironucleus salmonicida genome in near-complete chromosomes.</title>
        <authorList>
            <person name="Xu F."/>
            <person name="Kurt Z."/>
            <person name="Jimenez-Gonzalez A."/>
            <person name="Astvaldsson A."/>
            <person name="Andersson J.O."/>
            <person name="Svard S.G."/>
        </authorList>
    </citation>
    <scope>NUCLEOTIDE SEQUENCE</scope>
    <source>
        <strain evidence="3">ATCC 50377</strain>
    </source>
</reference>
<feature type="coiled-coil region" evidence="1">
    <location>
        <begin position="87"/>
        <end position="117"/>
    </location>
</feature>
<dbReference type="EMBL" id="KI546151">
    <property type="protein sequence ID" value="EST42931.1"/>
    <property type="molecule type" value="Genomic_DNA"/>
</dbReference>
<evidence type="ECO:0000313" key="4">
    <source>
        <dbReference type="Proteomes" id="UP000018208"/>
    </source>
</evidence>
<keyword evidence="1" id="KW-0175">Coiled coil</keyword>
<dbReference type="VEuPathDB" id="GiardiaDB:SS50377_23963"/>
<evidence type="ECO:0000256" key="1">
    <source>
        <dbReference type="SAM" id="Coils"/>
    </source>
</evidence>
<protein>
    <submittedName>
        <fullName evidence="2">Uncharacterized protein</fullName>
    </submittedName>
</protein>
<organism evidence="2">
    <name type="scientific">Spironucleus salmonicida</name>
    <dbReference type="NCBI Taxonomy" id="348837"/>
    <lineage>
        <taxon>Eukaryota</taxon>
        <taxon>Metamonada</taxon>
        <taxon>Diplomonadida</taxon>
        <taxon>Hexamitidae</taxon>
        <taxon>Hexamitinae</taxon>
        <taxon>Spironucleus</taxon>
    </lineage>
</organism>
<evidence type="ECO:0000313" key="2">
    <source>
        <dbReference type="EMBL" id="EST42931.1"/>
    </source>
</evidence>
<reference evidence="2 3" key="1">
    <citation type="journal article" date="2014" name="PLoS Genet.">
        <title>The Genome of Spironucleus salmonicida Highlights a Fish Pathogen Adapted to Fluctuating Environments.</title>
        <authorList>
            <person name="Xu F."/>
            <person name="Jerlstrom-Hultqvist J."/>
            <person name="Einarsson E."/>
            <person name="Astvaldsson A."/>
            <person name="Svard S.G."/>
            <person name="Andersson J.O."/>
        </authorList>
    </citation>
    <scope>NUCLEOTIDE SEQUENCE</scope>
    <source>
        <strain evidence="3">ATCC 50377</strain>
    </source>
</reference>